<reference evidence="9 10" key="1">
    <citation type="submission" date="2006-10" db="EMBL/GenBank/DDBJ databases">
        <title>The Genome Sequence of Batrachochytrium dendrobatidis JEL423.</title>
        <authorList>
            <consortium name="The Broad Institute Genome Sequencing Platform"/>
            <person name="Birren B."/>
            <person name="Lander E."/>
            <person name="Galagan J."/>
            <person name="Cuomo C."/>
            <person name="Devon K."/>
            <person name="Jaffe D."/>
            <person name="Butler J."/>
            <person name="Alvarez P."/>
            <person name="Gnerre S."/>
            <person name="Grabherr M."/>
            <person name="Kleber M."/>
            <person name="Mauceli E."/>
            <person name="Brockman W."/>
            <person name="Young S."/>
            <person name="LaButti K."/>
            <person name="Sykes S."/>
            <person name="DeCaprio D."/>
            <person name="Crawford M."/>
            <person name="Koehrsen M."/>
            <person name="Engels R."/>
            <person name="Montgomery P."/>
            <person name="Pearson M."/>
            <person name="Howarth C."/>
            <person name="Larson L."/>
            <person name="White J."/>
            <person name="O'Leary S."/>
            <person name="Kodira C."/>
            <person name="Zeng Q."/>
            <person name="Yandava C."/>
            <person name="Alvarado L."/>
            <person name="Longcore J."/>
            <person name="James T."/>
        </authorList>
    </citation>
    <scope>NUCLEOTIDE SEQUENCE [LARGE SCALE GENOMIC DNA]</scope>
    <source>
        <strain evidence="9 10">JEL423</strain>
    </source>
</reference>
<evidence type="ECO:0000256" key="1">
    <source>
        <dbReference type="ARBA" id="ARBA00004123"/>
    </source>
</evidence>
<dbReference type="PANTHER" id="PTHR15316:SF1">
    <property type="entry name" value="SPLICING FACTOR 3A SUBUNIT 1"/>
    <property type="match status" value="1"/>
</dbReference>
<dbReference type="GO" id="GO:0005686">
    <property type="term" value="C:U2 snRNP"/>
    <property type="evidence" value="ECO:0007669"/>
    <property type="project" value="UniProtKB-ARBA"/>
</dbReference>
<protein>
    <recommendedName>
        <fullName evidence="11">Splicing factor 3A subunit 1</fullName>
    </recommendedName>
</protein>
<dbReference type="VEuPathDB" id="FungiDB:BDEG_27263"/>
<dbReference type="SUPFAM" id="SSF109905">
    <property type="entry name" value="Surp module (SWAP domain)"/>
    <property type="match status" value="2"/>
</dbReference>
<dbReference type="EMBL" id="DS022311">
    <property type="protein sequence ID" value="OAJ43952.1"/>
    <property type="molecule type" value="Genomic_DNA"/>
</dbReference>
<dbReference type="InterPro" id="IPR000626">
    <property type="entry name" value="Ubiquitin-like_dom"/>
</dbReference>
<name>A0A177WVP8_BATDL</name>
<dbReference type="Gene3D" id="3.10.20.90">
    <property type="entry name" value="Phosphatidylinositol 3-kinase Catalytic Subunit, Chain A, domain 1"/>
    <property type="match status" value="1"/>
</dbReference>
<keyword evidence="6" id="KW-0539">Nucleus</keyword>
<dbReference type="Proteomes" id="UP000077115">
    <property type="component" value="Unassembled WGS sequence"/>
</dbReference>
<evidence type="ECO:0000313" key="9">
    <source>
        <dbReference type="EMBL" id="OAJ43952.1"/>
    </source>
</evidence>
<keyword evidence="5" id="KW-0508">mRNA splicing</keyword>
<feature type="domain" description="Ubiquitin-like" evidence="7">
    <location>
        <begin position="637"/>
        <end position="714"/>
    </location>
</feature>
<dbReference type="GO" id="GO:0071013">
    <property type="term" value="C:catalytic step 2 spliceosome"/>
    <property type="evidence" value="ECO:0007669"/>
    <property type="project" value="TreeGrafter"/>
</dbReference>
<keyword evidence="4" id="KW-0677">Repeat</keyword>
<keyword evidence="2" id="KW-0507">mRNA processing</keyword>
<dbReference type="AlphaFoldDB" id="A0A177WVP8"/>
<evidence type="ECO:0000259" key="8">
    <source>
        <dbReference type="PROSITE" id="PS50128"/>
    </source>
</evidence>
<dbReference type="SUPFAM" id="SSF54236">
    <property type="entry name" value="Ubiquitin-like"/>
    <property type="match status" value="1"/>
</dbReference>
<sequence length="720" mass="79464">MPTAMTVDGVIAMETDQQQTIATVPGLIYPPPEIRNIVDKTADFVARNGPQFEERIQAKEQSNPKFSFMTVSDPYHAYYQHRINEARQGRTAAALSAEKAKVDELPEMPKVVKYIPKEPPAYLFSATLPAISRQDLDIIKLTAQFSARNGRTFQTSLLQRESKNFQFDFMRPSHSLYGYYNRLVEQYAKVISPSESLIETLRTQVRHKLQILDRVSMRVEHQAYLAEESRKAQQEADEEQIAFATIDWHDFVVVDTIEFVEVDERSYLPPPMSVVELESMTLEQRRTLLSFEKPPEPEIFETVVETAEEQMEDDDIDMDMEDDDENDSALMAPAAQQVTKIQDTTQPTNIRTDYIPKVGRATQAAEPIELCPVCGASVKASEMAEHVRIELLDPRWKDQRNTYQSKQRDSNLVPLDPNILSKISDYRPDIFGGGDNLDVNRKLAEDTEKARDAEKKKVIWDGHSNSIASASQKMQQSSVENQVIVIQQQMEQNAALNAIGPKLPGSAPMPFTPGMPFPGMPFGAVSYPGMPFPMPGMPPPGMPPVMPAMPPPPFGVAPGAFPPPPGMPPLGFGIPPSPFPFPGAMPVGVAPPLPPGVVPLPLAVPESATSAKHAIPTDEMDHALKKAKTEIDLQKLITLSITMPTGESLQADPADMRMTVAAFKEHIAGLVGTPASKQKLVMEDNTVLKNALTLESYALVNGSVLELSTRGRGGGTTKKT</sequence>
<feature type="domain" description="SURP motif" evidence="8">
    <location>
        <begin position="37"/>
        <end position="79"/>
    </location>
</feature>
<reference evidence="9 10" key="2">
    <citation type="submission" date="2016-05" db="EMBL/GenBank/DDBJ databases">
        <title>Lineage-specific infection strategies underlie the spectrum of fungal disease in amphibians.</title>
        <authorList>
            <person name="Cuomo C.A."/>
            <person name="Farrer R.A."/>
            <person name="James T."/>
            <person name="Longcore J."/>
            <person name="Birren B."/>
        </authorList>
    </citation>
    <scope>NUCLEOTIDE SEQUENCE [LARGE SCALE GENOMIC DNA]</scope>
    <source>
        <strain evidence="9 10">JEL423</strain>
    </source>
</reference>
<organism evidence="9 10">
    <name type="scientific">Batrachochytrium dendrobatidis (strain JEL423)</name>
    <dbReference type="NCBI Taxonomy" id="403673"/>
    <lineage>
        <taxon>Eukaryota</taxon>
        <taxon>Fungi</taxon>
        <taxon>Fungi incertae sedis</taxon>
        <taxon>Chytridiomycota</taxon>
        <taxon>Chytridiomycota incertae sedis</taxon>
        <taxon>Chytridiomycetes</taxon>
        <taxon>Rhizophydiales</taxon>
        <taxon>Rhizophydiales incertae sedis</taxon>
        <taxon>Batrachochytrium</taxon>
    </lineage>
</organism>
<dbReference type="SMART" id="SM00213">
    <property type="entry name" value="UBQ"/>
    <property type="match status" value="1"/>
</dbReference>
<evidence type="ECO:0000256" key="4">
    <source>
        <dbReference type="ARBA" id="ARBA00022737"/>
    </source>
</evidence>
<dbReference type="InterPro" id="IPR035967">
    <property type="entry name" value="SWAP/Surp_sf"/>
</dbReference>
<dbReference type="GO" id="GO:0000381">
    <property type="term" value="P:regulation of alternative mRNA splicing, via spliceosome"/>
    <property type="evidence" value="ECO:0007669"/>
    <property type="project" value="TreeGrafter"/>
</dbReference>
<dbReference type="SMART" id="SM00648">
    <property type="entry name" value="SWAP"/>
    <property type="match status" value="2"/>
</dbReference>
<evidence type="ECO:0008006" key="11">
    <source>
        <dbReference type="Google" id="ProtNLM"/>
    </source>
</evidence>
<dbReference type="Gene3D" id="1.10.10.790">
    <property type="entry name" value="Surp module"/>
    <property type="match status" value="2"/>
</dbReference>
<proteinExistence type="predicted"/>
<feature type="domain" description="SURP motif" evidence="8">
    <location>
        <begin position="138"/>
        <end position="180"/>
    </location>
</feature>
<evidence type="ECO:0000256" key="3">
    <source>
        <dbReference type="ARBA" id="ARBA00022728"/>
    </source>
</evidence>
<dbReference type="eggNOG" id="KOG0007">
    <property type="taxonomic scope" value="Eukaryota"/>
</dbReference>
<dbReference type="GO" id="GO:0071004">
    <property type="term" value="C:U2-type prespliceosome"/>
    <property type="evidence" value="ECO:0007669"/>
    <property type="project" value="TreeGrafter"/>
</dbReference>
<evidence type="ECO:0000259" key="7">
    <source>
        <dbReference type="PROSITE" id="PS50053"/>
    </source>
</evidence>
<dbReference type="Pfam" id="PF01805">
    <property type="entry name" value="Surp"/>
    <property type="match status" value="2"/>
</dbReference>
<comment type="subcellular location">
    <subcellularLocation>
        <location evidence="1">Nucleus</location>
    </subcellularLocation>
</comment>
<dbReference type="InterPro" id="IPR045146">
    <property type="entry name" value="SF3A1"/>
</dbReference>
<dbReference type="GO" id="GO:0003723">
    <property type="term" value="F:RNA binding"/>
    <property type="evidence" value="ECO:0007669"/>
    <property type="project" value="InterPro"/>
</dbReference>
<evidence type="ECO:0000256" key="2">
    <source>
        <dbReference type="ARBA" id="ARBA00022664"/>
    </source>
</evidence>
<dbReference type="PROSITE" id="PS50053">
    <property type="entry name" value="UBIQUITIN_2"/>
    <property type="match status" value="1"/>
</dbReference>
<accession>A0A177WVP8</accession>
<evidence type="ECO:0000256" key="5">
    <source>
        <dbReference type="ARBA" id="ARBA00023187"/>
    </source>
</evidence>
<keyword evidence="3" id="KW-0747">Spliceosome</keyword>
<dbReference type="FunFam" id="1.10.10.790:FF:000001">
    <property type="entry name" value="Splicing factor 3a, subunit 1"/>
    <property type="match status" value="1"/>
</dbReference>
<dbReference type="FunFam" id="1.10.10.790:FF:000002">
    <property type="entry name" value="Splicing factor 3A subunit 1"/>
    <property type="match status" value="1"/>
</dbReference>
<dbReference type="STRING" id="403673.A0A177WVP8"/>
<dbReference type="PANTHER" id="PTHR15316">
    <property type="entry name" value="SPLICEOSOME ASSOCIATED PROTEIN 114/SWAP SPLICING FACTOR-RELATED"/>
    <property type="match status" value="1"/>
</dbReference>
<gene>
    <name evidence="9" type="ORF">BDEG_27263</name>
</gene>
<dbReference type="InterPro" id="IPR000061">
    <property type="entry name" value="Surp"/>
</dbReference>
<dbReference type="InterPro" id="IPR029071">
    <property type="entry name" value="Ubiquitin-like_domsf"/>
</dbReference>
<dbReference type="GO" id="GO:0045292">
    <property type="term" value="P:mRNA cis splicing, via spliceosome"/>
    <property type="evidence" value="ECO:0007669"/>
    <property type="project" value="InterPro"/>
</dbReference>
<dbReference type="Pfam" id="PF12230">
    <property type="entry name" value="PRP21_like_P"/>
    <property type="match status" value="1"/>
</dbReference>
<dbReference type="OrthoDB" id="447637at2759"/>
<evidence type="ECO:0000313" key="10">
    <source>
        <dbReference type="Proteomes" id="UP000077115"/>
    </source>
</evidence>
<dbReference type="InterPro" id="IPR022030">
    <property type="entry name" value="SF3A1_dom"/>
</dbReference>
<evidence type="ECO:0000256" key="6">
    <source>
        <dbReference type="ARBA" id="ARBA00023242"/>
    </source>
</evidence>
<dbReference type="PROSITE" id="PS50128">
    <property type="entry name" value="SURP"/>
    <property type="match status" value="2"/>
</dbReference>